<comment type="caution">
    <text evidence="3">The sequence shown here is derived from an EMBL/GenBank/DDBJ whole genome shotgun (WGS) entry which is preliminary data.</text>
</comment>
<feature type="domain" description="Peptidase S1" evidence="2">
    <location>
        <begin position="1"/>
        <end position="306"/>
    </location>
</feature>
<evidence type="ECO:0000259" key="2">
    <source>
        <dbReference type="PROSITE" id="PS50240"/>
    </source>
</evidence>
<evidence type="ECO:0000313" key="3">
    <source>
        <dbReference type="EMBL" id="GMT17140.1"/>
    </source>
</evidence>
<sequence length="338" mass="37246">SGTIISNSWILTAAHCVPPFSTTQVYSGISNGIFADEAHEIYKSLVVATFPHPNNKSAANDIALIKLEELLVFGETVSPICLLSKEQLIPDDGTAIVFSYYSNQASSNNITSFLHSGDLHVRDRAVPLIQPDLCRQRITAESDASTTSSHICAGSVRNGTENKGNPLLMKSNDGRWFQIGIASHGVGGGAQQQGEIMPATRFRGAGGKESSQEDLPITHQKEACEAFLKKNNHGKNFTSCFPGFISLHPDKLGLYNCDFKDKIGRLYLKYADVWGEDPTEPHDYSMFNYGGKHSFEFVNFTSNSRPDIEAGHSIISRKGRLWQYEKFILSNLLMGLYC</sequence>
<dbReference type="InterPro" id="IPR043504">
    <property type="entry name" value="Peptidase_S1_PA_chymotrypsin"/>
</dbReference>
<dbReference type="InterPro" id="IPR018114">
    <property type="entry name" value="TRYPSIN_HIS"/>
</dbReference>
<dbReference type="SUPFAM" id="SSF50494">
    <property type="entry name" value="Trypsin-like serine proteases"/>
    <property type="match status" value="1"/>
</dbReference>
<dbReference type="Proteomes" id="UP001432322">
    <property type="component" value="Unassembled WGS sequence"/>
</dbReference>
<dbReference type="EMBL" id="BTSY01000003">
    <property type="protein sequence ID" value="GMT17140.1"/>
    <property type="molecule type" value="Genomic_DNA"/>
</dbReference>
<dbReference type="InterPro" id="IPR009003">
    <property type="entry name" value="Peptidase_S1_PA"/>
</dbReference>
<organism evidence="3 4">
    <name type="scientific">Pristionchus fissidentatus</name>
    <dbReference type="NCBI Taxonomy" id="1538716"/>
    <lineage>
        <taxon>Eukaryota</taxon>
        <taxon>Metazoa</taxon>
        <taxon>Ecdysozoa</taxon>
        <taxon>Nematoda</taxon>
        <taxon>Chromadorea</taxon>
        <taxon>Rhabditida</taxon>
        <taxon>Rhabditina</taxon>
        <taxon>Diplogasteromorpha</taxon>
        <taxon>Diplogasteroidea</taxon>
        <taxon>Neodiplogasteridae</taxon>
        <taxon>Pristionchus</taxon>
    </lineage>
</organism>
<dbReference type="Pfam" id="PF00089">
    <property type="entry name" value="Trypsin"/>
    <property type="match status" value="1"/>
</dbReference>
<dbReference type="PANTHER" id="PTHR24250:SF27">
    <property type="entry name" value="ELASTASE 2 LIKE"/>
    <property type="match status" value="1"/>
</dbReference>
<reference evidence="3" key="1">
    <citation type="submission" date="2023-10" db="EMBL/GenBank/DDBJ databases">
        <title>Genome assembly of Pristionchus species.</title>
        <authorList>
            <person name="Yoshida K."/>
            <person name="Sommer R.J."/>
        </authorList>
    </citation>
    <scope>NUCLEOTIDE SEQUENCE</scope>
    <source>
        <strain evidence="3">RS5133</strain>
    </source>
</reference>
<dbReference type="SMART" id="SM00020">
    <property type="entry name" value="Tryp_SPc"/>
    <property type="match status" value="1"/>
</dbReference>
<dbReference type="Gene3D" id="2.40.10.10">
    <property type="entry name" value="Trypsin-like serine proteases"/>
    <property type="match status" value="1"/>
</dbReference>
<feature type="non-terminal residue" evidence="3">
    <location>
        <position position="1"/>
    </location>
</feature>
<protein>
    <recommendedName>
        <fullName evidence="2">Peptidase S1 domain-containing protein</fullName>
    </recommendedName>
</protein>
<feature type="non-terminal residue" evidence="3">
    <location>
        <position position="338"/>
    </location>
</feature>
<dbReference type="GO" id="GO:0006508">
    <property type="term" value="P:proteolysis"/>
    <property type="evidence" value="ECO:0007669"/>
    <property type="project" value="InterPro"/>
</dbReference>
<dbReference type="PROSITE" id="PS50240">
    <property type="entry name" value="TRYPSIN_DOM"/>
    <property type="match status" value="1"/>
</dbReference>
<dbReference type="AlphaFoldDB" id="A0AAV5VEX1"/>
<keyword evidence="1" id="KW-1015">Disulfide bond</keyword>
<name>A0AAV5VEX1_9BILA</name>
<keyword evidence="4" id="KW-1185">Reference proteome</keyword>
<proteinExistence type="predicted"/>
<dbReference type="PRINTS" id="PR00722">
    <property type="entry name" value="CHYMOTRYPSIN"/>
</dbReference>
<dbReference type="InterPro" id="IPR001254">
    <property type="entry name" value="Trypsin_dom"/>
</dbReference>
<dbReference type="GO" id="GO:0004252">
    <property type="term" value="F:serine-type endopeptidase activity"/>
    <property type="evidence" value="ECO:0007669"/>
    <property type="project" value="InterPro"/>
</dbReference>
<evidence type="ECO:0000313" key="4">
    <source>
        <dbReference type="Proteomes" id="UP001432322"/>
    </source>
</evidence>
<evidence type="ECO:0000256" key="1">
    <source>
        <dbReference type="ARBA" id="ARBA00023157"/>
    </source>
</evidence>
<accession>A0AAV5VEX1</accession>
<dbReference type="PANTHER" id="PTHR24250">
    <property type="entry name" value="CHYMOTRYPSIN-RELATED"/>
    <property type="match status" value="1"/>
</dbReference>
<dbReference type="PROSITE" id="PS00134">
    <property type="entry name" value="TRYPSIN_HIS"/>
    <property type="match status" value="1"/>
</dbReference>
<gene>
    <name evidence="3" type="ORF">PFISCL1PPCAC_8437</name>
</gene>
<dbReference type="InterPro" id="IPR001314">
    <property type="entry name" value="Peptidase_S1A"/>
</dbReference>